<feature type="compositionally biased region" description="Basic and acidic residues" evidence="1">
    <location>
        <begin position="278"/>
        <end position="289"/>
    </location>
</feature>
<comment type="caution">
    <text evidence="3">The sequence shown here is derived from an EMBL/GenBank/DDBJ whole genome shotgun (WGS) entry which is preliminary data.</text>
</comment>
<evidence type="ECO:0008006" key="5">
    <source>
        <dbReference type="Google" id="ProtNLM"/>
    </source>
</evidence>
<evidence type="ECO:0000256" key="1">
    <source>
        <dbReference type="SAM" id="MobiDB-lite"/>
    </source>
</evidence>
<evidence type="ECO:0000256" key="2">
    <source>
        <dbReference type="SAM" id="SignalP"/>
    </source>
</evidence>
<reference evidence="3 4" key="1">
    <citation type="submission" date="2023-03" db="EMBL/GenBank/DDBJ databases">
        <title>Paludisphaera mucosa sp. nov. a novel planctomycete from northern fen.</title>
        <authorList>
            <person name="Ivanova A."/>
        </authorList>
    </citation>
    <scope>NUCLEOTIDE SEQUENCE [LARGE SCALE GENOMIC DNA]</scope>
    <source>
        <strain evidence="3 4">Pla2</strain>
    </source>
</reference>
<accession>A0ABT6FL71</accession>
<dbReference type="SUPFAM" id="SSF48371">
    <property type="entry name" value="ARM repeat"/>
    <property type="match status" value="1"/>
</dbReference>
<dbReference type="RefSeq" id="WP_277864591.1">
    <property type="nucleotide sequence ID" value="NZ_JARRAG010000004.1"/>
</dbReference>
<protein>
    <recommendedName>
        <fullName evidence="5">Secretin/TonB short N-terminal domain-containing protein</fullName>
    </recommendedName>
</protein>
<feature type="signal peptide" evidence="2">
    <location>
        <begin position="1"/>
        <end position="26"/>
    </location>
</feature>
<evidence type="ECO:0000313" key="3">
    <source>
        <dbReference type="EMBL" id="MDG3008264.1"/>
    </source>
</evidence>
<organism evidence="3 4">
    <name type="scientific">Paludisphaera mucosa</name>
    <dbReference type="NCBI Taxonomy" id="3030827"/>
    <lineage>
        <taxon>Bacteria</taxon>
        <taxon>Pseudomonadati</taxon>
        <taxon>Planctomycetota</taxon>
        <taxon>Planctomycetia</taxon>
        <taxon>Isosphaerales</taxon>
        <taxon>Isosphaeraceae</taxon>
        <taxon>Paludisphaera</taxon>
    </lineage>
</organism>
<dbReference type="Proteomes" id="UP001216907">
    <property type="component" value="Unassembled WGS sequence"/>
</dbReference>
<keyword evidence="2" id="KW-0732">Signal</keyword>
<dbReference type="InterPro" id="IPR016024">
    <property type="entry name" value="ARM-type_fold"/>
</dbReference>
<feature type="chain" id="PRO_5045997648" description="Secretin/TonB short N-terminal domain-containing protein" evidence="2">
    <location>
        <begin position="27"/>
        <end position="570"/>
    </location>
</feature>
<dbReference type="EMBL" id="JARRAG010000004">
    <property type="protein sequence ID" value="MDG3008264.1"/>
    <property type="molecule type" value="Genomic_DNA"/>
</dbReference>
<sequence length="570" mass="62005">MTRTITRFLGASVALSLALVAGRAGAEEPAAKPRDDARAQIAVEVDDVSIWVGNPSQTTLNAAKAYRNPMPGVVGTSRPKLDDKELAGLFPIAPGSFVQFFGEPSRDVDVDLKIKKGTFLAHWPGGKEYAGRVRWFGSDLLAEPPPDLPASYLPDDGGLLSKLRANPAALYLKNETRFERFIAYDADVALPIPVRIRGGPDEYTLQNMTNRRLVDVAVIAPSESGFRIGWLDELPSAAADKDAQEKAEAEKKEAEKKAAEARKADPAKQAEEVFGDAAKGDEKKEKPDEPTPLPAEGDAEVRARVDQFLNRPITAAVESAPRRDLLGMVSAQCRLRFEFDDKTLTKEKVDLAKPTGLKAAGVPARDALADLLGGVGLSYRVTEEGRLFITTAGRLAEAADKKGGPVEGPPIKLGMSQPLKSSDPSYREFTHDALARRLEGRGLRKDVIALVLDRLSKDLFEPGELLILAHLSREAIDEAVPLDVFPTPKKFTRVALVVVHGVDPRLQDRAKAFVQQLGDPSWKSREAAEARLLALGPAAVPALEEALRDKDVEVVYRVERLLLKLNRNVP</sequence>
<keyword evidence="4" id="KW-1185">Reference proteome</keyword>
<feature type="compositionally biased region" description="Basic and acidic residues" evidence="1">
    <location>
        <begin position="239"/>
        <end position="271"/>
    </location>
</feature>
<gene>
    <name evidence="3" type="ORF">PZE19_31235</name>
</gene>
<feature type="region of interest" description="Disordered" evidence="1">
    <location>
        <begin position="400"/>
        <end position="425"/>
    </location>
</feature>
<evidence type="ECO:0000313" key="4">
    <source>
        <dbReference type="Proteomes" id="UP001216907"/>
    </source>
</evidence>
<feature type="region of interest" description="Disordered" evidence="1">
    <location>
        <begin position="239"/>
        <end position="299"/>
    </location>
</feature>
<proteinExistence type="predicted"/>
<name>A0ABT6FL71_9BACT</name>